<organism evidence="2 3">
    <name type="scientific">Pseudozyma hubeiensis (strain SY62)</name>
    <name type="common">Yeast</name>
    <dbReference type="NCBI Taxonomy" id="1305764"/>
    <lineage>
        <taxon>Eukaryota</taxon>
        <taxon>Fungi</taxon>
        <taxon>Dikarya</taxon>
        <taxon>Basidiomycota</taxon>
        <taxon>Ustilaginomycotina</taxon>
        <taxon>Ustilaginomycetes</taxon>
        <taxon>Ustilaginales</taxon>
        <taxon>Ustilaginaceae</taxon>
        <taxon>Pseudozyma</taxon>
    </lineage>
</organism>
<evidence type="ECO:0000256" key="1">
    <source>
        <dbReference type="SAM" id="MobiDB-lite"/>
    </source>
</evidence>
<feature type="compositionally biased region" description="Basic and acidic residues" evidence="1">
    <location>
        <begin position="77"/>
        <end position="89"/>
    </location>
</feature>
<feature type="compositionally biased region" description="Basic and acidic residues" evidence="1">
    <location>
        <begin position="13"/>
        <end position="30"/>
    </location>
</feature>
<feature type="region of interest" description="Disordered" evidence="1">
    <location>
        <begin position="1"/>
        <end position="89"/>
    </location>
</feature>
<sequence>MTDSDSDSQESTPDFRTEDHRREQLGEGKEVVSASSIRSSATRLASPSSRTLPLHVETVSEEGPSRPASSSSTTHAESSEHHGHERLKFRGTDTYVDEIFTDVYRDELDDLELHRDMPLFLPPPQLVDPRDPSRPGSGSLWGVSKTPREFFARPTDVGDRPSPKNGVPSTIDVDSRVQATVERFHELKRQGIHYNQELMKNRSFNNPHVYTQLVELLDIDETRSNLPSLDTGRTETSWRSKFPLTPEELIEGDPISIEKRQRKEEETKRERKLRAGHNRTIDFDRARYQDDGERPSKRRSSGTKSTSKHSAR</sequence>
<dbReference type="HOGENOM" id="CLU_861065_0_0_1"/>
<dbReference type="RefSeq" id="XP_012189024.1">
    <property type="nucleotide sequence ID" value="XM_012333634.1"/>
</dbReference>
<dbReference type="AlphaFoldDB" id="R9P2K0"/>
<name>R9P2K0_PSEHS</name>
<keyword evidence="3" id="KW-1185">Reference proteome</keyword>
<gene>
    <name evidence="2" type="ORF">PHSY_003013</name>
</gene>
<dbReference type="GeneID" id="24108303"/>
<dbReference type="GO" id="GO:0006355">
    <property type="term" value="P:regulation of DNA-templated transcription"/>
    <property type="evidence" value="ECO:0007669"/>
    <property type="project" value="InterPro"/>
</dbReference>
<feature type="compositionally biased region" description="Polar residues" evidence="1">
    <location>
        <begin position="33"/>
        <end position="51"/>
    </location>
</feature>
<feature type="region of interest" description="Disordered" evidence="1">
    <location>
        <begin position="224"/>
        <end position="312"/>
    </location>
</feature>
<dbReference type="Proteomes" id="UP000014071">
    <property type="component" value="Unassembled WGS sequence"/>
</dbReference>
<dbReference type="OrthoDB" id="1714508at2759"/>
<dbReference type="Pfam" id="PF07818">
    <property type="entry name" value="HCNGP"/>
    <property type="match status" value="1"/>
</dbReference>
<accession>R9P2K0</accession>
<proteinExistence type="predicted"/>
<feature type="compositionally biased region" description="Basic residues" evidence="1">
    <location>
        <begin position="296"/>
        <end position="312"/>
    </location>
</feature>
<evidence type="ECO:0000313" key="2">
    <source>
        <dbReference type="EMBL" id="GAC95437.1"/>
    </source>
</evidence>
<evidence type="ECO:0008006" key="4">
    <source>
        <dbReference type="Google" id="ProtNLM"/>
    </source>
</evidence>
<reference evidence="3" key="1">
    <citation type="journal article" date="2013" name="Genome Announc.">
        <title>Draft genome sequence of the basidiomycetous yeast-like fungus Pseudozyma hubeiensis SY62, which produces an abundant amount of the biosurfactant mannosylerythritol lipids.</title>
        <authorList>
            <person name="Konishi M."/>
            <person name="Hatada Y."/>
            <person name="Horiuchi J."/>
        </authorList>
    </citation>
    <scope>NUCLEOTIDE SEQUENCE [LARGE SCALE GENOMIC DNA]</scope>
    <source>
        <strain evidence="3">SY62</strain>
    </source>
</reference>
<dbReference type="STRING" id="1305764.R9P2K0"/>
<dbReference type="InterPro" id="IPR012479">
    <property type="entry name" value="SAP30BP"/>
</dbReference>
<evidence type="ECO:0000313" key="3">
    <source>
        <dbReference type="Proteomes" id="UP000014071"/>
    </source>
</evidence>
<protein>
    <recommendedName>
        <fullName evidence="4">HCNGP-domain-containing protein</fullName>
    </recommendedName>
</protein>
<feature type="compositionally biased region" description="Basic and acidic residues" evidence="1">
    <location>
        <begin position="279"/>
        <end position="295"/>
    </location>
</feature>
<feature type="region of interest" description="Disordered" evidence="1">
    <location>
        <begin position="124"/>
        <end position="144"/>
    </location>
</feature>
<dbReference type="EMBL" id="DF238795">
    <property type="protein sequence ID" value="GAC95437.1"/>
    <property type="molecule type" value="Genomic_DNA"/>
</dbReference>
<dbReference type="eggNOG" id="ENOG502SBKG">
    <property type="taxonomic scope" value="Eukaryota"/>
</dbReference>
<feature type="compositionally biased region" description="Basic and acidic residues" evidence="1">
    <location>
        <begin position="256"/>
        <end position="269"/>
    </location>
</feature>